<dbReference type="AlphaFoldDB" id="A0A1Y5F1N6"/>
<comment type="subunit">
    <text evidence="12">F-type ATPases have 2 components, F(1) - the catalytic core - and F(0) - the membrane proton channel. F(1) has five subunits: alpha(3), beta(3), gamma(1), delta(1), epsilon(1). F(0) has three main subunits: a(1), b(2) and c(10-14). The alpha and beta chains form an alternating ring which encloses part of the gamma chain. F(1) is attached to F(0) by a central stalk formed by the gamma and epsilon chains, while a peripheral stalk is formed by the delta and b chains.</text>
</comment>
<feature type="transmembrane region" description="Helical" evidence="12">
    <location>
        <begin position="26"/>
        <end position="47"/>
    </location>
</feature>
<evidence type="ECO:0000256" key="13">
    <source>
        <dbReference type="RuleBase" id="RU003848"/>
    </source>
</evidence>
<keyword evidence="7 12" id="KW-0472">Membrane</keyword>
<name>A0A1Y5F1N6_9BACT</name>
<dbReference type="Pfam" id="PF00430">
    <property type="entry name" value="ATP-synt_B"/>
    <property type="match status" value="1"/>
</dbReference>
<dbReference type="GO" id="GO:0046933">
    <property type="term" value="F:proton-transporting ATP synthase activity, rotational mechanism"/>
    <property type="evidence" value="ECO:0007669"/>
    <property type="project" value="UniProtKB-UniRule"/>
</dbReference>
<evidence type="ECO:0000256" key="5">
    <source>
        <dbReference type="ARBA" id="ARBA00022989"/>
    </source>
</evidence>
<evidence type="ECO:0000313" key="16">
    <source>
        <dbReference type="Proteomes" id="UP000196531"/>
    </source>
</evidence>
<keyword evidence="1 12" id="KW-0813">Transport</keyword>
<evidence type="ECO:0000256" key="4">
    <source>
        <dbReference type="ARBA" id="ARBA00022781"/>
    </source>
</evidence>
<evidence type="ECO:0000256" key="6">
    <source>
        <dbReference type="ARBA" id="ARBA00023065"/>
    </source>
</evidence>
<organism evidence="15 16">
    <name type="scientific">Halobacteriovorax marinus</name>
    <dbReference type="NCBI Taxonomy" id="97084"/>
    <lineage>
        <taxon>Bacteria</taxon>
        <taxon>Pseudomonadati</taxon>
        <taxon>Bdellovibrionota</taxon>
        <taxon>Bacteriovoracia</taxon>
        <taxon>Bacteriovoracales</taxon>
        <taxon>Halobacteriovoraceae</taxon>
        <taxon>Halobacteriovorax</taxon>
    </lineage>
</organism>
<evidence type="ECO:0000313" key="15">
    <source>
        <dbReference type="EMBL" id="OUR92935.1"/>
    </source>
</evidence>
<protein>
    <recommendedName>
        <fullName evidence="12">ATP synthase subunit b</fullName>
    </recommendedName>
    <alternativeName>
        <fullName evidence="12">ATP synthase F(0) sector subunit b</fullName>
    </alternativeName>
    <alternativeName>
        <fullName evidence="12">ATPase subunit I</fullName>
    </alternativeName>
    <alternativeName>
        <fullName evidence="12">F-type ATPase subunit b</fullName>
        <shortName evidence="12">F-ATPase subunit b</shortName>
    </alternativeName>
</protein>
<keyword evidence="12" id="KW-1003">Cell membrane</keyword>
<evidence type="ECO:0000256" key="3">
    <source>
        <dbReference type="ARBA" id="ARBA00022692"/>
    </source>
</evidence>
<sequence>MLKLLTLILAAVDVQASGGGGHSAHISDLILPAWNFVPLVILMIVFLRKPLRESFNKNAEDVEALYNVAEEKDKEAQIKLDMYEKKMSSLKVESERVMKDAHVQTEQYQKHSLEETKHMIQKMGEDADSKVAYEKKQAIRDVNASLVDEVIAKTKSKIKENKDFKTKVTNKLVAEI</sequence>
<keyword evidence="2 12" id="KW-0138">CF(0)</keyword>
<evidence type="ECO:0000256" key="12">
    <source>
        <dbReference type="HAMAP-Rule" id="MF_01398"/>
    </source>
</evidence>
<dbReference type="CDD" id="cd06503">
    <property type="entry name" value="ATP-synt_Fo_b"/>
    <property type="match status" value="1"/>
</dbReference>
<dbReference type="GO" id="GO:0005886">
    <property type="term" value="C:plasma membrane"/>
    <property type="evidence" value="ECO:0007669"/>
    <property type="project" value="UniProtKB-SubCell"/>
</dbReference>
<reference evidence="16" key="1">
    <citation type="journal article" date="2017" name="Proc. Natl. Acad. Sci. U.S.A.">
        <title>Simulation of Deepwater Horizon oil plume reveals substrate specialization within a complex community of hydrocarbon-degraders.</title>
        <authorList>
            <person name="Hu P."/>
            <person name="Dubinsky E.A."/>
            <person name="Probst A.J."/>
            <person name="Wang J."/>
            <person name="Sieber C.M.K."/>
            <person name="Tom L.M."/>
            <person name="Gardinali P."/>
            <person name="Banfield J.F."/>
            <person name="Atlas R.M."/>
            <person name="Andersen G.L."/>
        </authorList>
    </citation>
    <scope>NUCLEOTIDE SEQUENCE [LARGE SCALE GENOMIC DNA]</scope>
</reference>
<comment type="subcellular location">
    <subcellularLocation>
        <location evidence="12">Cell membrane</location>
        <topology evidence="12">Single-pass membrane protein</topology>
    </subcellularLocation>
    <subcellularLocation>
        <location evidence="11">Endomembrane system</location>
        <topology evidence="11">Single-pass membrane protein</topology>
    </subcellularLocation>
</comment>
<keyword evidence="4 12" id="KW-0375">Hydrogen ion transport</keyword>
<feature type="coiled-coil region" evidence="14">
    <location>
        <begin position="52"/>
        <end position="100"/>
    </location>
</feature>
<evidence type="ECO:0000256" key="7">
    <source>
        <dbReference type="ARBA" id="ARBA00023136"/>
    </source>
</evidence>
<keyword evidence="5 12" id="KW-1133">Transmembrane helix</keyword>
<dbReference type="EMBL" id="MAAO01000016">
    <property type="protein sequence ID" value="OUR92935.1"/>
    <property type="molecule type" value="Genomic_DNA"/>
</dbReference>
<accession>A0A1Y5F1N6</accession>
<comment type="similarity">
    <text evidence="12 13">Belongs to the ATPase B chain family.</text>
</comment>
<evidence type="ECO:0000256" key="9">
    <source>
        <dbReference type="ARBA" id="ARBA00025198"/>
    </source>
</evidence>
<dbReference type="HAMAP" id="MF_01398">
    <property type="entry name" value="ATP_synth_b_bprime"/>
    <property type="match status" value="1"/>
</dbReference>
<comment type="function">
    <text evidence="9 12">F(1)F(0) ATP synthase produces ATP from ADP in the presence of a proton or sodium gradient. F-type ATPases consist of two structural domains, F(1) containing the extramembraneous catalytic core and F(0) containing the membrane proton channel, linked together by a central stalk and a peripheral stalk. During catalysis, ATP synthesis in the catalytic domain of F(1) is coupled via a rotary mechanism of the central stalk subunits to proton translocation.</text>
</comment>
<gene>
    <name evidence="12" type="primary">atpF</name>
    <name evidence="15" type="ORF">A9Q84_20715</name>
</gene>
<keyword evidence="6 12" id="KW-0406">Ion transport</keyword>
<evidence type="ECO:0000256" key="14">
    <source>
        <dbReference type="SAM" id="Coils"/>
    </source>
</evidence>
<evidence type="ECO:0000256" key="10">
    <source>
        <dbReference type="ARBA" id="ARBA00025614"/>
    </source>
</evidence>
<dbReference type="InterPro" id="IPR002146">
    <property type="entry name" value="ATP_synth_b/b'su_bac/chlpt"/>
</dbReference>
<keyword evidence="8 12" id="KW-0066">ATP synthesis</keyword>
<comment type="caution">
    <text evidence="15">The sequence shown here is derived from an EMBL/GenBank/DDBJ whole genome shotgun (WGS) entry which is preliminary data.</text>
</comment>
<comment type="function">
    <text evidence="10">Component of the F(0) channel, it forms part of the peripheral stalk, linking F(1) to F(0). The b'-subunit is a diverged and duplicated form of b found in plants and photosynthetic bacteria.</text>
</comment>
<dbReference type="GO" id="GO:0012505">
    <property type="term" value="C:endomembrane system"/>
    <property type="evidence" value="ECO:0007669"/>
    <property type="project" value="UniProtKB-SubCell"/>
</dbReference>
<keyword evidence="14" id="KW-0175">Coiled coil</keyword>
<dbReference type="GO" id="GO:0045259">
    <property type="term" value="C:proton-transporting ATP synthase complex"/>
    <property type="evidence" value="ECO:0007669"/>
    <property type="project" value="UniProtKB-KW"/>
</dbReference>
<proteinExistence type="inferred from homology"/>
<dbReference type="Proteomes" id="UP000196531">
    <property type="component" value="Unassembled WGS sequence"/>
</dbReference>
<evidence type="ECO:0000256" key="1">
    <source>
        <dbReference type="ARBA" id="ARBA00022448"/>
    </source>
</evidence>
<evidence type="ECO:0000256" key="11">
    <source>
        <dbReference type="ARBA" id="ARBA00037847"/>
    </source>
</evidence>
<evidence type="ECO:0000256" key="8">
    <source>
        <dbReference type="ARBA" id="ARBA00023310"/>
    </source>
</evidence>
<keyword evidence="3 12" id="KW-0812">Transmembrane</keyword>
<evidence type="ECO:0000256" key="2">
    <source>
        <dbReference type="ARBA" id="ARBA00022547"/>
    </source>
</evidence>